<name>A0A9P4QUS5_9PLEO</name>
<gene>
    <name evidence="2" type="ORF">EJ04DRAFT_13019</name>
</gene>
<evidence type="ECO:0000313" key="2">
    <source>
        <dbReference type="EMBL" id="KAF2731301.1"/>
    </source>
</evidence>
<reference evidence="2" key="1">
    <citation type="journal article" date="2020" name="Stud. Mycol.">
        <title>101 Dothideomycetes genomes: a test case for predicting lifestyles and emergence of pathogens.</title>
        <authorList>
            <person name="Haridas S."/>
            <person name="Albert R."/>
            <person name="Binder M."/>
            <person name="Bloem J."/>
            <person name="Labutti K."/>
            <person name="Salamov A."/>
            <person name="Andreopoulos B."/>
            <person name="Baker S."/>
            <person name="Barry K."/>
            <person name="Bills G."/>
            <person name="Bluhm B."/>
            <person name="Cannon C."/>
            <person name="Castanera R."/>
            <person name="Culley D."/>
            <person name="Daum C."/>
            <person name="Ezra D."/>
            <person name="Gonzalez J."/>
            <person name="Henrissat B."/>
            <person name="Kuo A."/>
            <person name="Liang C."/>
            <person name="Lipzen A."/>
            <person name="Lutzoni F."/>
            <person name="Magnuson J."/>
            <person name="Mondo S."/>
            <person name="Nolan M."/>
            <person name="Ohm R."/>
            <person name="Pangilinan J."/>
            <person name="Park H.-J."/>
            <person name="Ramirez L."/>
            <person name="Alfaro M."/>
            <person name="Sun H."/>
            <person name="Tritt A."/>
            <person name="Yoshinaga Y."/>
            <person name="Zwiers L.-H."/>
            <person name="Turgeon B."/>
            <person name="Goodwin S."/>
            <person name="Spatafora J."/>
            <person name="Crous P."/>
            <person name="Grigoriev I."/>
        </authorList>
    </citation>
    <scope>NUCLEOTIDE SEQUENCE</scope>
    <source>
        <strain evidence="2">CBS 125425</strain>
    </source>
</reference>
<evidence type="ECO:0000256" key="1">
    <source>
        <dbReference type="SAM" id="Phobius"/>
    </source>
</evidence>
<proteinExistence type="predicted"/>
<feature type="transmembrane region" description="Helical" evidence="1">
    <location>
        <begin position="19"/>
        <end position="38"/>
    </location>
</feature>
<organism evidence="2 3">
    <name type="scientific">Polyplosphaeria fusca</name>
    <dbReference type="NCBI Taxonomy" id="682080"/>
    <lineage>
        <taxon>Eukaryota</taxon>
        <taxon>Fungi</taxon>
        <taxon>Dikarya</taxon>
        <taxon>Ascomycota</taxon>
        <taxon>Pezizomycotina</taxon>
        <taxon>Dothideomycetes</taxon>
        <taxon>Pleosporomycetidae</taxon>
        <taxon>Pleosporales</taxon>
        <taxon>Tetraplosphaeriaceae</taxon>
        <taxon>Polyplosphaeria</taxon>
    </lineage>
</organism>
<evidence type="ECO:0000313" key="3">
    <source>
        <dbReference type="Proteomes" id="UP000799444"/>
    </source>
</evidence>
<dbReference type="EMBL" id="ML996198">
    <property type="protein sequence ID" value="KAF2731301.1"/>
    <property type="molecule type" value="Genomic_DNA"/>
</dbReference>
<keyword evidence="1" id="KW-1133">Transmembrane helix</keyword>
<feature type="transmembrane region" description="Helical" evidence="1">
    <location>
        <begin position="44"/>
        <end position="67"/>
    </location>
</feature>
<sequence>MADIDSLFHQMQPGSFKPFGSCVGVTGVLNTGSVVVVAEVELDLSSFIFCISIIISFICLSICSIVFSCCCSPLFGWLPIGLPYGLFSIVLPLVSLGTGGRPHQLSVLAHCLEACLAIFTRYCSLLGSRSCNRRSW</sequence>
<keyword evidence="1" id="KW-0812">Transmembrane</keyword>
<protein>
    <submittedName>
        <fullName evidence="2">Uncharacterized protein</fullName>
    </submittedName>
</protein>
<dbReference type="Proteomes" id="UP000799444">
    <property type="component" value="Unassembled WGS sequence"/>
</dbReference>
<keyword evidence="1" id="KW-0472">Membrane</keyword>
<feature type="transmembrane region" description="Helical" evidence="1">
    <location>
        <begin position="74"/>
        <end position="95"/>
    </location>
</feature>
<accession>A0A9P4QUS5</accession>
<comment type="caution">
    <text evidence="2">The sequence shown here is derived from an EMBL/GenBank/DDBJ whole genome shotgun (WGS) entry which is preliminary data.</text>
</comment>
<dbReference type="AlphaFoldDB" id="A0A9P4QUS5"/>
<keyword evidence="3" id="KW-1185">Reference proteome</keyword>
<feature type="transmembrane region" description="Helical" evidence="1">
    <location>
        <begin position="107"/>
        <end position="127"/>
    </location>
</feature>